<feature type="domain" description="Fungal-type protein kinase" evidence="2">
    <location>
        <begin position="57"/>
        <end position="96"/>
    </location>
</feature>
<keyword evidence="4" id="KW-1185">Reference proteome</keyword>
<dbReference type="EMBL" id="MVBO01000290">
    <property type="protein sequence ID" value="OZJ01598.1"/>
    <property type="molecule type" value="Genomic_DNA"/>
</dbReference>
<dbReference type="OrthoDB" id="2747778at2759"/>
<comment type="caution">
    <text evidence="3">The sequence shown here is derived from an EMBL/GenBank/DDBJ whole genome shotgun (WGS) entry which is preliminary data.</text>
</comment>
<dbReference type="InterPro" id="IPR040976">
    <property type="entry name" value="Pkinase_fungal"/>
</dbReference>
<evidence type="ECO:0000259" key="2">
    <source>
        <dbReference type="Pfam" id="PF17667"/>
    </source>
</evidence>
<name>A0A261XTC2_9FUNG</name>
<evidence type="ECO:0000313" key="4">
    <source>
        <dbReference type="Proteomes" id="UP000242875"/>
    </source>
</evidence>
<protein>
    <recommendedName>
        <fullName evidence="2">Fungal-type protein kinase domain-containing protein</fullName>
    </recommendedName>
</protein>
<evidence type="ECO:0000256" key="1">
    <source>
        <dbReference type="SAM" id="MobiDB-lite"/>
    </source>
</evidence>
<evidence type="ECO:0000313" key="3">
    <source>
        <dbReference type="EMBL" id="OZJ01598.1"/>
    </source>
</evidence>
<dbReference type="Pfam" id="PF17667">
    <property type="entry name" value="Pkinase_fungal"/>
    <property type="match status" value="1"/>
</dbReference>
<dbReference type="AlphaFoldDB" id="A0A261XTC2"/>
<feature type="region of interest" description="Disordered" evidence="1">
    <location>
        <begin position="13"/>
        <end position="61"/>
    </location>
</feature>
<gene>
    <name evidence="3" type="ORF">BZG36_05423</name>
</gene>
<organism evidence="3 4">
    <name type="scientific">Bifiguratus adelaidae</name>
    <dbReference type="NCBI Taxonomy" id="1938954"/>
    <lineage>
        <taxon>Eukaryota</taxon>
        <taxon>Fungi</taxon>
        <taxon>Fungi incertae sedis</taxon>
        <taxon>Mucoromycota</taxon>
        <taxon>Mucoromycotina</taxon>
        <taxon>Endogonomycetes</taxon>
        <taxon>Endogonales</taxon>
        <taxon>Endogonales incertae sedis</taxon>
        <taxon>Bifiguratus</taxon>
    </lineage>
</organism>
<feature type="compositionally biased region" description="Basic and acidic residues" evidence="1">
    <location>
        <begin position="50"/>
        <end position="61"/>
    </location>
</feature>
<sequence>MLGHRKIISAYRTDPVVDGSPPFKRSGQYLEKETEQPSNDFGAESGEAISEDKGDLETEAHKAQRTGTIPYMASGVLLGEAHSVQHDLESFFYVLTQHKSLEYEIVGPD</sequence>
<proteinExistence type="predicted"/>
<dbReference type="Proteomes" id="UP000242875">
    <property type="component" value="Unassembled WGS sequence"/>
</dbReference>
<reference evidence="3 4" key="1">
    <citation type="journal article" date="2017" name="Mycologia">
        <title>Bifiguratus adelaidae, gen. et sp. nov., a new member of Mucoromycotina in endophytic and soil-dwelling habitats.</title>
        <authorList>
            <person name="Torres-Cruz T.J."/>
            <person name="Billingsley Tobias T.L."/>
            <person name="Almatruk M."/>
            <person name="Hesse C."/>
            <person name="Kuske C.R."/>
            <person name="Desiro A."/>
            <person name="Benucci G.M."/>
            <person name="Bonito G."/>
            <person name="Stajich J.E."/>
            <person name="Dunlap C."/>
            <person name="Arnold A.E."/>
            <person name="Porras-Alfaro A."/>
        </authorList>
    </citation>
    <scope>NUCLEOTIDE SEQUENCE [LARGE SCALE GENOMIC DNA]</scope>
    <source>
        <strain evidence="3 4">AZ0501</strain>
    </source>
</reference>
<accession>A0A261XTC2</accession>